<dbReference type="InterPro" id="IPR003593">
    <property type="entry name" value="AAA+_ATPase"/>
</dbReference>
<evidence type="ECO:0000256" key="1">
    <source>
        <dbReference type="ARBA" id="ARBA00008575"/>
    </source>
</evidence>
<dbReference type="InterPro" id="IPR017871">
    <property type="entry name" value="ABC_transporter-like_CS"/>
</dbReference>
<dbReference type="EMBL" id="CAUJNA010001013">
    <property type="protein sequence ID" value="CAJ1383429.1"/>
    <property type="molecule type" value="Genomic_DNA"/>
</dbReference>
<dbReference type="Gene3D" id="3.40.50.300">
    <property type="entry name" value="P-loop containing nucleotide triphosphate hydrolases"/>
    <property type="match status" value="1"/>
</dbReference>
<dbReference type="PROSITE" id="PS00211">
    <property type="entry name" value="ABC_TRANSPORTER_1"/>
    <property type="match status" value="1"/>
</dbReference>
<accession>A0AA36MWW3</accession>
<dbReference type="InterPro" id="IPR050835">
    <property type="entry name" value="ABC_transporter_sub-D"/>
</dbReference>
<evidence type="ECO:0000313" key="12">
    <source>
        <dbReference type="EMBL" id="CAJ1383429.1"/>
    </source>
</evidence>
<dbReference type="AlphaFoldDB" id="A0AA36MWW3"/>
<keyword evidence="7 9" id="KW-0472">Membrane</keyword>
<evidence type="ECO:0000259" key="10">
    <source>
        <dbReference type="PROSITE" id="PS50893"/>
    </source>
</evidence>
<dbReference type="SUPFAM" id="SSF52540">
    <property type="entry name" value="P-loop containing nucleoside triphosphate hydrolases"/>
    <property type="match status" value="1"/>
</dbReference>
<dbReference type="InterPro" id="IPR003439">
    <property type="entry name" value="ABC_transporter-like_ATP-bd"/>
</dbReference>
<evidence type="ECO:0000256" key="5">
    <source>
        <dbReference type="ARBA" id="ARBA00022840"/>
    </source>
</evidence>
<dbReference type="InterPro" id="IPR027417">
    <property type="entry name" value="P-loop_NTPase"/>
</dbReference>
<evidence type="ECO:0000256" key="6">
    <source>
        <dbReference type="ARBA" id="ARBA00022989"/>
    </source>
</evidence>
<dbReference type="CDD" id="cd03223">
    <property type="entry name" value="ABCD_peroxisomal_ALDP"/>
    <property type="match status" value="1"/>
</dbReference>
<dbReference type="GO" id="GO:0016887">
    <property type="term" value="F:ATP hydrolysis activity"/>
    <property type="evidence" value="ECO:0007669"/>
    <property type="project" value="InterPro"/>
</dbReference>
<dbReference type="InterPro" id="IPR036640">
    <property type="entry name" value="ABC1_TM_sf"/>
</dbReference>
<evidence type="ECO:0000256" key="4">
    <source>
        <dbReference type="ARBA" id="ARBA00022741"/>
    </source>
</evidence>
<keyword evidence="13" id="KW-1185">Reference proteome</keyword>
<evidence type="ECO:0000256" key="2">
    <source>
        <dbReference type="ARBA" id="ARBA00022448"/>
    </source>
</evidence>
<name>A0AA36MWW3_9DINO</name>
<dbReference type="GO" id="GO:0140359">
    <property type="term" value="F:ABC-type transporter activity"/>
    <property type="evidence" value="ECO:0007669"/>
    <property type="project" value="InterPro"/>
</dbReference>
<feature type="transmembrane region" description="Helical" evidence="9">
    <location>
        <begin position="205"/>
        <end position="224"/>
    </location>
</feature>
<dbReference type="PANTHER" id="PTHR11384">
    <property type="entry name" value="ATP-BINDING CASSETTE, SUB-FAMILY D MEMBER"/>
    <property type="match status" value="1"/>
</dbReference>
<sequence length="657" mass="74000">MTEKTAWYRRMPTAALQRGFTLPNLLNITYVDTAKVSGWFNQRRKPSGLSRGPPPKASCKQIFQAFGKLYKPYFCDKKSRWRAWPLLLICVIFMYFEVQTGVDISDAVKDVNNALVAQEKDQFYQELRNAALIAVRLIPILLMHLGAACYLALDWRKYLTQKVLDMYVDEKQCFYRLKTEYGNLDNPDQRIAQDIGNFCRMSLRLMSALVLDVFKIAANSAALIQISAFLFYTLVGCSFLYTFVSLVIFAAPMMRVQRRILAVEGDLRYVLVRLREHAESVAFFRGHQYERQCSDKVLDHVIWSNYKKAAIEVTFRMVTGVVQMAFMLMPMMIVAPMFLSGAVTFGTIQQSQILFANLMSGMMDLGKELDSFASLGAESVRVQELWDALEEVHATEREGQDKEDDTTTIGASSDAESTSDLENSSQASEVDEDLVLQELDMSTPVRLQLCSVALFPPLSKEPLLSNISLTLREGESLLIEGPSGTGKSSLLRAIAGLWSRGHGTIRRTAVSRCFFVPQKPYLCLGSLRDNVLYPSTQRLDVSDNDVVQVLGTLGISHLAERHGLDTELDFDNILSGGEKQRLGFARLLIQEDVALALLDEATSALDEQNEHIAYELLQKKVRCYVSVGHRPSLVACHTTRLKLQRPEKKPDQAEEIV</sequence>
<evidence type="ECO:0000259" key="11">
    <source>
        <dbReference type="PROSITE" id="PS50929"/>
    </source>
</evidence>
<dbReference type="SUPFAM" id="SSF90123">
    <property type="entry name" value="ABC transporter transmembrane region"/>
    <property type="match status" value="1"/>
</dbReference>
<keyword evidence="6 9" id="KW-1133">Transmembrane helix</keyword>
<dbReference type="Proteomes" id="UP001178507">
    <property type="component" value="Unassembled WGS sequence"/>
</dbReference>
<feature type="region of interest" description="Disordered" evidence="8">
    <location>
        <begin position="394"/>
        <end position="429"/>
    </location>
</feature>
<dbReference type="Pfam" id="PF06472">
    <property type="entry name" value="ABC_membrane_2"/>
    <property type="match status" value="1"/>
</dbReference>
<proteinExistence type="inferred from homology"/>
<dbReference type="PANTHER" id="PTHR11384:SF55">
    <property type="entry name" value="ATP-BINDING CASSETTE TRANSPORTER"/>
    <property type="match status" value="1"/>
</dbReference>
<dbReference type="Gene3D" id="1.20.1560.10">
    <property type="entry name" value="ABC transporter type 1, transmembrane domain"/>
    <property type="match status" value="1"/>
</dbReference>
<evidence type="ECO:0000256" key="3">
    <source>
        <dbReference type="ARBA" id="ARBA00022692"/>
    </source>
</evidence>
<reference evidence="12" key="1">
    <citation type="submission" date="2023-08" db="EMBL/GenBank/DDBJ databases">
        <authorList>
            <person name="Chen Y."/>
            <person name="Shah S."/>
            <person name="Dougan E. K."/>
            <person name="Thang M."/>
            <person name="Chan C."/>
        </authorList>
    </citation>
    <scope>NUCLEOTIDE SEQUENCE</scope>
</reference>
<keyword evidence="2" id="KW-0813">Transport</keyword>
<evidence type="ECO:0000256" key="9">
    <source>
        <dbReference type="SAM" id="Phobius"/>
    </source>
</evidence>
<feature type="transmembrane region" description="Helical" evidence="9">
    <location>
        <begin position="230"/>
        <end position="251"/>
    </location>
</feature>
<comment type="similarity">
    <text evidence="1">Belongs to the ABC transporter superfamily. ABCD family. Peroxisomal fatty acyl CoA transporter (TC 3.A.1.203) subfamily.</text>
</comment>
<dbReference type="InterPro" id="IPR011527">
    <property type="entry name" value="ABC1_TM_dom"/>
</dbReference>
<dbReference type="Pfam" id="PF00005">
    <property type="entry name" value="ABC_tran"/>
    <property type="match status" value="1"/>
</dbReference>
<dbReference type="PROSITE" id="PS50929">
    <property type="entry name" value="ABC_TM1F"/>
    <property type="match status" value="1"/>
</dbReference>
<evidence type="ECO:0000256" key="8">
    <source>
        <dbReference type="SAM" id="MobiDB-lite"/>
    </source>
</evidence>
<organism evidence="12 13">
    <name type="scientific">Effrenium voratum</name>
    <dbReference type="NCBI Taxonomy" id="2562239"/>
    <lineage>
        <taxon>Eukaryota</taxon>
        <taxon>Sar</taxon>
        <taxon>Alveolata</taxon>
        <taxon>Dinophyceae</taxon>
        <taxon>Suessiales</taxon>
        <taxon>Symbiodiniaceae</taxon>
        <taxon>Effrenium</taxon>
    </lineage>
</organism>
<gene>
    <name evidence="12" type="ORF">EVOR1521_LOCUS10547</name>
</gene>
<feature type="compositionally biased region" description="Polar residues" evidence="8">
    <location>
        <begin position="407"/>
        <end position="428"/>
    </location>
</feature>
<feature type="transmembrane region" description="Helical" evidence="9">
    <location>
        <begin position="130"/>
        <end position="153"/>
    </location>
</feature>
<dbReference type="PROSITE" id="PS50893">
    <property type="entry name" value="ABC_TRANSPORTER_2"/>
    <property type="match status" value="1"/>
</dbReference>
<evidence type="ECO:0000256" key="7">
    <source>
        <dbReference type="ARBA" id="ARBA00023136"/>
    </source>
</evidence>
<dbReference type="GO" id="GO:0005524">
    <property type="term" value="F:ATP binding"/>
    <property type="evidence" value="ECO:0007669"/>
    <property type="project" value="UniProtKB-KW"/>
</dbReference>
<dbReference type="SMART" id="SM00382">
    <property type="entry name" value="AAA"/>
    <property type="match status" value="1"/>
</dbReference>
<feature type="domain" description="ABC transmembrane type-1" evidence="11">
    <location>
        <begin position="189"/>
        <end position="374"/>
    </location>
</feature>
<evidence type="ECO:0000313" key="13">
    <source>
        <dbReference type="Proteomes" id="UP001178507"/>
    </source>
</evidence>
<feature type="transmembrane region" description="Helical" evidence="9">
    <location>
        <begin position="81"/>
        <end position="98"/>
    </location>
</feature>
<keyword evidence="4" id="KW-0547">Nucleotide-binding</keyword>
<protein>
    <submittedName>
        <fullName evidence="12">Uncharacterized protein</fullName>
    </submittedName>
</protein>
<keyword evidence="3 9" id="KW-0812">Transmembrane</keyword>
<comment type="caution">
    <text evidence="12">The sequence shown here is derived from an EMBL/GenBank/DDBJ whole genome shotgun (WGS) entry which is preliminary data.</text>
</comment>
<dbReference type="GO" id="GO:0016020">
    <property type="term" value="C:membrane"/>
    <property type="evidence" value="ECO:0007669"/>
    <property type="project" value="InterPro"/>
</dbReference>
<feature type="domain" description="ABC transporter" evidence="10">
    <location>
        <begin position="447"/>
        <end position="655"/>
    </location>
</feature>
<keyword evidence="5" id="KW-0067">ATP-binding</keyword>
<feature type="transmembrane region" description="Helical" evidence="9">
    <location>
        <begin position="325"/>
        <end position="348"/>
    </location>
</feature>